<keyword evidence="1" id="KW-0472">Membrane</keyword>
<protein>
    <submittedName>
        <fullName evidence="2">Thiazole ECF transporter</fullName>
    </submittedName>
</protein>
<name>A0ABR5B0E9_BACBA</name>
<feature type="transmembrane region" description="Helical" evidence="1">
    <location>
        <begin position="108"/>
        <end position="130"/>
    </location>
</feature>
<dbReference type="Pfam" id="PF09512">
    <property type="entry name" value="ThiW"/>
    <property type="match status" value="1"/>
</dbReference>
<sequence>MGMRLFCIGGISVNQLQRMAYMALFTAIATFGSSLVWFPAGVAKAYPVQHAVNVVAGVLLGPGPAVIIAFVTGLLRNLMGTGSLLAFPGGMIGAFLAGYIYRKTSRTWAASIGEVAGSGVIAPLFAVPYAKLLMGTAAGAFFFLPAFLVSSLSGSFLGFLLVRRLVKLKAWKYRFGQ</sequence>
<accession>A0ABR5B0E9</accession>
<comment type="caution">
    <text evidence="2">The sequence shown here is derived from an EMBL/GenBank/DDBJ whole genome shotgun (WGS) entry which is preliminary data.</text>
</comment>
<dbReference type="Proteomes" id="UP000031982">
    <property type="component" value="Unassembled WGS sequence"/>
</dbReference>
<reference evidence="2 3" key="1">
    <citation type="submission" date="2015-01" db="EMBL/GenBank/DDBJ databases">
        <title>Genome Assembly of Bacillus badius MTCC 1458.</title>
        <authorList>
            <person name="Verma A."/>
            <person name="Khatri I."/>
            <person name="Mual P."/>
            <person name="Subramanian S."/>
            <person name="Krishnamurthi S."/>
        </authorList>
    </citation>
    <scope>NUCLEOTIDE SEQUENCE [LARGE SCALE GENOMIC DNA]</scope>
    <source>
        <strain evidence="2 3">MTCC 1458</strain>
    </source>
</reference>
<keyword evidence="1" id="KW-1133">Transmembrane helix</keyword>
<dbReference type="InterPro" id="IPR012652">
    <property type="entry name" value="ThiW"/>
</dbReference>
<organism evidence="2 3">
    <name type="scientific">Bacillus badius</name>
    <dbReference type="NCBI Taxonomy" id="1455"/>
    <lineage>
        <taxon>Bacteria</taxon>
        <taxon>Bacillati</taxon>
        <taxon>Bacillota</taxon>
        <taxon>Bacilli</taxon>
        <taxon>Bacillales</taxon>
        <taxon>Bacillaceae</taxon>
        <taxon>Pseudobacillus</taxon>
    </lineage>
</organism>
<evidence type="ECO:0000256" key="1">
    <source>
        <dbReference type="SAM" id="Phobius"/>
    </source>
</evidence>
<proteinExistence type="predicted"/>
<dbReference type="NCBIfam" id="TIGR02359">
    <property type="entry name" value="thiW"/>
    <property type="match status" value="1"/>
</dbReference>
<evidence type="ECO:0000313" key="2">
    <source>
        <dbReference type="EMBL" id="KIL80340.1"/>
    </source>
</evidence>
<keyword evidence="3" id="KW-1185">Reference proteome</keyword>
<dbReference type="EMBL" id="JXLP01000001">
    <property type="protein sequence ID" value="KIL80340.1"/>
    <property type="molecule type" value="Genomic_DNA"/>
</dbReference>
<gene>
    <name evidence="2" type="ORF">SD77_0188</name>
</gene>
<feature type="transmembrane region" description="Helical" evidence="1">
    <location>
        <begin position="52"/>
        <end position="75"/>
    </location>
</feature>
<evidence type="ECO:0000313" key="3">
    <source>
        <dbReference type="Proteomes" id="UP000031982"/>
    </source>
</evidence>
<feature type="transmembrane region" description="Helical" evidence="1">
    <location>
        <begin position="142"/>
        <end position="162"/>
    </location>
</feature>
<keyword evidence="1" id="KW-0812">Transmembrane</keyword>
<dbReference type="Gene3D" id="1.10.1760.20">
    <property type="match status" value="1"/>
</dbReference>
<feature type="transmembrane region" description="Helical" evidence="1">
    <location>
        <begin position="20"/>
        <end position="40"/>
    </location>
</feature>
<feature type="transmembrane region" description="Helical" evidence="1">
    <location>
        <begin position="81"/>
        <end position="101"/>
    </location>
</feature>
<dbReference type="PIRSF" id="PIRSF024534">
    <property type="entry name" value="ThiW"/>
    <property type="match status" value="1"/>
</dbReference>